<evidence type="ECO:0000313" key="3">
    <source>
        <dbReference type="Proteomes" id="UP000323521"/>
    </source>
</evidence>
<feature type="transmembrane region" description="Helical" evidence="1">
    <location>
        <begin position="6"/>
        <end position="27"/>
    </location>
</feature>
<evidence type="ECO:0000256" key="1">
    <source>
        <dbReference type="SAM" id="Phobius"/>
    </source>
</evidence>
<organism evidence="2 3">
    <name type="scientific">Formimonas warabiya</name>
    <dbReference type="NCBI Taxonomy" id="1761012"/>
    <lineage>
        <taxon>Bacteria</taxon>
        <taxon>Bacillati</taxon>
        <taxon>Bacillota</taxon>
        <taxon>Clostridia</taxon>
        <taxon>Eubacteriales</taxon>
        <taxon>Peptococcaceae</taxon>
        <taxon>Candidatus Formimonas</taxon>
    </lineage>
</organism>
<dbReference type="EMBL" id="CP017634">
    <property type="protein sequence ID" value="ATW28225.1"/>
    <property type="molecule type" value="Genomic_DNA"/>
</dbReference>
<feature type="transmembrane region" description="Helical" evidence="1">
    <location>
        <begin position="34"/>
        <end position="58"/>
    </location>
</feature>
<dbReference type="AlphaFoldDB" id="A0A3G1L162"/>
<dbReference type="KEGG" id="fwa:DCMF_28800"/>
<dbReference type="OrthoDB" id="1808269at2"/>
<proteinExistence type="predicted"/>
<gene>
    <name evidence="2" type="ORF">DCMF_28800</name>
</gene>
<feature type="transmembrane region" description="Helical" evidence="1">
    <location>
        <begin position="123"/>
        <end position="144"/>
    </location>
</feature>
<keyword evidence="1" id="KW-1133">Transmembrane helix</keyword>
<feature type="transmembrane region" description="Helical" evidence="1">
    <location>
        <begin position="70"/>
        <end position="91"/>
    </location>
</feature>
<reference evidence="2 3" key="1">
    <citation type="submission" date="2016-10" db="EMBL/GenBank/DDBJ databases">
        <title>Complete Genome Sequence of Peptococcaceae strain DCMF.</title>
        <authorList>
            <person name="Edwards R.J."/>
            <person name="Holland S.I."/>
            <person name="Deshpande N.P."/>
            <person name="Wong Y.K."/>
            <person name="Ertan H."/>
            <person name="Manefield M."/>
            <person name="Russell T.L."/>
            <person name="Lee M.J."/>
        </authorList>
    </citation>
    <scope>NUCLEOTIDE SEQUENCE [LARGE SCALE GENOMIC DNA]</scope>
    <source>
        <strain evidence="2 3">DCMF</strain>
    </source>
</reference>
<accession>A0A3G1L162</accession>
<evidence type="ECO:0000313" key="2">
    <source>
        <dbReference type="EMBL" id="ATW28225.1"/>
    </source>
</evidence>
<feature type="transmembrane region" description="Helical" evidence="1">
    <location>
        <begin position="98"/>
        <end position="117"/>
    </location>
</feature>
<sequence>MDLNLPYLYYYLIFAFGLLFLVLAFIPKTGIQKLFWFGLVWGSGSDFIVEHIYCFVHLTKYQHMEPFNVGLLPLWTVLAWTPAIMLFVYTLPQRKEKYLTWIYILMWCIAVTCVAVILKQLDILVFVHGGPWIWFIGGFVFLNLQAKHYRYLQASSKNMD</sequence>
<dbReference type="Proteomes" id="UP000323521">
    <property type="component" value="Chromosome"/>
</dbReference>
<dbReference type="RefSeq" id="WP_148137637.1">
    <property type="nucleotide sequence ID" value="NZ_CP017634.1"/>
</dbReference>
<keyword evidence="3" id="KW-1185">Reference proteome</keyword>
<name>A0A3G1L162_FORW1</name>
<protein>
    <submittedName>
        <fullName evidence="2">Uncharacterized protein</fullName>
    </submittedName>
</protein>
<keyword evidence="1" id="KW-0812">Transmembrane</keyword>
<keyword evidence="1" id="KW-0472">Membrane</keyword>